<reference evidence="1" key="1">
    <citation type="submission" date="2022-06" db="EMBL/GenBank/DDBJ databases">
        <title>Gramella sediminis sp. nov., isolated from deep-sea sediment of the Indian Ocean.</title>
        <authorList>
            <person name="Yang L."/>
        </authorList>
    </citation>
    <scope>NUCLEOTIDE SEQUENCE</scope>
    <source>
        <strain evidence="1">HMD3159</strain>
    </source>
</reference>
<dbReference type="PROSITE" id="PS51257">
    <property type="entry name" value="PROKAR_LIPOPROTEIN"/>
    <property type="match status" value="1"/>
</dbReference>
<gene>
    <name evidence="1" type="ORF">NE848_08905</name>
</gene>
<organism evidence="1 2">
    <name type="scientific">Gramella jeungdoensis</name>
    <dbReference type="NCBI Taxonomy" id="708091"/>
    <lineage>
        <taxon>Bacteria</taxon>
        <taxon>Pseudomonadati</taxon>
        <taxon>Bacteroidota</taxon>
        <taxon>Flavobacteriia</taxon>
        <taxon>Flavobacteriales</taxon>
        <taxon>Flavobacteriaceae</taxon>
        <taxon>Christiangramia</taxon>
    </lineage>
</organism>
<evidence type="ECO:0000313" key="2">
    <source>
        <dbReference type="Proteomes" id="UP001155077"/>
    </source>
</evidence>
<dbReference type="EMBL" id="JAMSCK010000003">
    <property type="protein sequence ID" value="MCM8569497.1"/>
    <property type="molecule type" value="Genomic_DNA"/>
</dbReference>
<keyword evidence="2" id="KW-1185">Reference proteome</keyword>
<evidence type="ECO:0008006" key="3">
    <source>
        <dbReference type="Google" id="ProtNLM"/>
    </source>
</evidence>
<dbReference type="Proteomes" id="UP001155077">
    <property type="component" value="Unassembled WGS sequence"/>
</dbReference>
<sequence>MKKTYLLIMMLVGLAFTGCEPMEDIHEEIDAQLDNVEGNIDYTLTEDDYEDILDFNYPNFSSEDEAKELIPIVLAENFPALGKGSSVKVVYHLYAPIRVEDYTLANDDYPGSENYFSASSQVSTFLEQKFDTAEEGSYVEATYNVVATDIPYEFSDDDFDIVEDKLADTYADAAESAARYNNFDRREDKDAYWSDEMIFEAIDAVLSENVDGVTGQLYEVTYDVYTGSPGSETKTVRFDGNNFVEFQTTPEGETYVLTESDIELIISDLGDVDGFGSSVSNLDNYGNFNRQSGGSTYWSDAMLATAFETVLQTNFPDAEDGKVYEVEYEYYQGGYYSGTLTLIKNGDSYEIATSVSTIEETKTYAYTNGSWNMPLTLKGEDYSEMGQSYPNFSDQDEAMYKIAIWLEMMFPYAEEGDFAAVAYDFYRSGQGVSTRYANFIFKDGSFSDIPSVIEQTLSFGNNGSEWVPDNTIKYTLSGDDYQFIAAELASEYPGPTDSMARYSNFEKRGNSSSWDDDMILEAMNILLDEIAPNAEVGQKYLITYAVYNGTNTTGEIYVIKDANGDWVLYEV</sequence>
<evidence type="ECO:0000313" key="1">
    <source>
        <dbReference type="EMBL" id="MCM8569497.1"/>
    </source>
</evidence>
<dbReference type="RefSeq" id="WP_252112622.1">
    <property type="nucleotide sequence ID" value="NZ_JAMSCK010000003.1"/>
</dbReference>
<name>A0ABT0Z195_9FLAO</name>
<protein>
    <recommendedName>
        <fullName evidence="3">DUF5017 domain-containing protein</fullName>
    </recommendedName>
</protein>
<proteinExistence type="predicted"/>
<accession>A0ABT0Z195</accession>
<comment type="caution">
    <text evidence="1">The sequence shown here is derived from an EMBL/GenBank/DDBJ whole genome shotgun (WGS) entry which is preliminary data.</text>
</comment>